<organism evidence="20 21">
    <name type="scientific">Sporomusa malonica</name>
    <dbReference type="NCBI Taxonomy" id="112901"/>
    <lineage>
        <taxon>Bacteria</taxon>
        <taxon>Bacillati</taxon>
        <taxon>Bacillota</taxon>
        <taxon>Negativicutes</taxon>
        <taxon>Selenomonadales</taxon>
        <taxon>Sporomusaceae</taxon>
        <taxon>Sporomusa</taxon>
    </lineage>
</organism>
<comment type="catalytic activity">
    <reaction evidence="1 17">
        <text>7-phospho-2-dehydro-3-deoxy-D-arabino-heptonate = 3-dehydroquinate + phosphate</text>
        <dbReference type="Rhea" id="RHEA:21968"/>
        <dbReference type="ChEBI" id="CHEBI:32364"/>
        <dbReference type="ChEBI" id="CHEBI:43474"/>
        <dbReference type="ChEBI" id="CHEBI:58394"/>
        <dbReference type="EC" id="4.2.3.4"/>
    </reaction>
</comment>
<dbReference type="HAMAP" id="MF_00110">
    <property type="entry name" value="DHQ_synthase"/>
    <property type="match status" value="1"/>
</dbReference>
<comment type="similarity">
    <text evidence="5 17">Belongs to the sugar phosphate cyclases superfamily. Dehydroquinate synthase family.</text>
</comment>
<dbReference type="UniPathway" id="UPA00053">
    <property type="reaction ID" value="UER00085"/>
</dbReference>
<proteinExistence type="inferred from homology"/>
<dbReference type="OrthoDB" id="9806583at2"/>
<keyword evidence="16 17" id="KW-0170">Cobalt</keyword>
<keyword evidence="12 17" id="KW-0862">Zinc</keyword>
<evidence type="ECO:0000256" key="13">
    <source>
        <dbReference type="ARBA" id="ARBA00023027"/>
    </source>
</evidence>
<evidence type="ECO:0000256" key="9">
    <source>
        <dbReference type="ARBA" id="ARBA00022605"/>
    </source>
</evidence>
<dbReference type="InterPro" id="IPR030963">
    <property type="entry name" value="DHQ_synth_fam"/>
</dbReference>
<dbReference type="GO" id="GO:0003856">
    <property type="term" value="F:3-dehydroquinate synthase activity"/>
    <property type="evidence" value="ECO:0007669"/>
    <property type="project" value="UniProtKB-UniRule"/>
</dbReference>
<evidence type="ECO:0000256" key="15">
    <source>
        <dbReference type="ARBA" id="ARBA00023239"/>
    </source>
</evidence>
<evidence type="ECO:0000256" key="6">
    <source>
        <dbReference type="ARBA" id="ARBA00013031"/>
    </source>
</evidence>
<feature type="binding site" evidence="17">
    <location>
        <position position="248"/>
    </location>
    <ligand>
        <name>Zn(2+)</name>
        <dbReference type="ChEBI" id="CHEBI:29105"/>
    </ligand>
</feature>
<dbReference type="GO" id="GO:0000166">
    <property type="term" value="F:nucleotide binding"/>
    <property type="evidence" value="ECO:0007669"/>
    <property type="project" value="UniProtKB-KW"/>
</dbReference>
<keyword evidence="10 17" id="KW-0479">Metal-binding</keyword>
<dbReference type="Pfam" id="PF24621">
    <property type="entry name" value="DHQS_C"/>
    <property type="match status" value="1"/>
</dbReference>
<dbReference type="InterPro" id="IPR056179">
    <property type="entry name" value="DHQS_C"/>
</dbReference>
<feature type="domain" description="3-dehydroquinate synthase N-terminal" evidence="18">
    <location>
        <begin position="68"/>
        <end position="180"/>
    </location>
</feature>
<dbReference type="EMBL" id="FWXI01000022">
    <property type="protein sequence ID" value="SMD06457.1"/>
    <property type="molecule type" value="Genomic_DNA"/>
</dbReference>
<evidence type="ECO:0000256" key="7">
    <source>
        <dbReference type="ARBA" id="ARBA00017684"/>
    </source>
</evidence>
<evidence type="ECO:0000256" key="14">
    <source>
        <dbReference type="ARBA" id="ARBA00023141"/>
    </source>
</evidence>
<dbReference type="InterPro" id="IPR050071">
    <property type="entry name" value="Dehydroquinate_synthase"/>
</dbReference>
<evidence type="ECO:0000313" key="21">
    <source>
        <dbReference type="Proteomes" id="UP000192738"/>
    </source>
</evidence>
<dbReference type="InterPro" id="IPR030960">
    <property type="entry name" value="DHQS/DOIS_N"/>
</dbReference>
<evidence type="ECO:0000256" key="8">
    <source>
        <dbReference type="ARBA" id="ARBA00022490"/>
    </source>
</evidence>
<evidence type="ECO:0000256" key="17">
    <source>
        <dbReference type="HAMAP-Rule" id="MF_00110"/>
    </source>
</evidence>
<dbReference type="PANTHER" id="PTHR43622">
    <property type="entry name" value="3-DEHYDROQUINATE SYNTHASE"/>
    <property type="match status" value="1"/>
</dbReference>
<dbReference type="GO" id="GO:0009423">
    <property type="term" value="P:chorismate biosynthetic process"/>
    <property type="evidence" value="ECO:0007669"/>
    <property type="project" value="UniProtKB-UniRule"/>
</dbReference>
<accession>A0A1W2EA81</accession>
<evidence type="ECO:0000256" key="2">
    <source>
        <dbReference type="ARBA" id="ARBA00001911"/>
    </source>
</evidence>
<feature type="binding site" evidence="17">
    <location>
        <position position="185"/>
    </location>
    <ligand>
        <name>Zn(2+)</name>
        <dbReference type="ChEBI" id="CHEBI:29105"/>
    </ligand>
</feature>
<evidence type="ECO:0000256" key="3">
    <source>
        <dbReference type="ARBA" id="ARBA00004496"/>
    </source>
</evidence>
<keyword evidence="21" id="KW-1185">Reference proteome</keyword>
<dbReference type="FunFam" id="3.40.50.1970:FF:000001">
    <property type="entry name" value="3-dehydroquinate synthase"/>
    <property type="match status" value="1"/>
</dbReference>
<keyword evidence="13 17" id="KW-0520">NAD</keyword>
<dbReference type="Pfam" id="PF01761">
    <property type="entry name" value="DHQ_synthase"/>
    <property type="match status" value="1"/>
</dbReference>
<dbReference type="GO" id="GO:0046872">
    <property type="term" value="F:metal ion binding"/>
    <property type="evidence" value="ECO:0007669"/>
    <property type="project" value="UniProtKB-KW"/>
</dbReference>
<dbReference type="EC" id="4.2.3.4" evidence="6 17"/>
<dbReference type="CDD" id="cd08195">
    <property type="entry name" value="DHQS"/>
    <property type="match status" value="1"/>
</dbReference>
<evidence type="ECO:0000256" key="12">
    <source>
        <dbReference type="ARBA" id="ARBA00022833"/>
    </source>
</evidence>
<comment type="pathway">
    <text evidence="4 17">Metabolic intermediate biosynthesis; chorismate biosynthesis; chorismate from D-erythrose 4-phosphate and phosphoenolpyruvate: step 2/7.</text>
</comment>
<dbReference type="NCBIfam" id="TIGR01357">
    <property type="entry name" value="aroB"/>
    <property type="match status" value="1"/>
</dbReference>
<dbReference type="Gene3D" id="3.40.50.1970">
    <property type="match status" value="1"/>
</dbReference>
<dbReference type="RefSeq" id="WP_084577712.1">
    <property type="nucleotide sequence ID" value="NZ_CP155572.1"/>
</dbReference>
<dbReference type="AlphaFoldDB" id="A0A1W2EA81"/>
<dbReference type="InterPro" id="IPR016037">
    <property type="entry name" value="DHQ_synth_AroB"/>
</dbReference>
<feature type="binding site" evidence="17">
    <location>
        <begin position="130"/>
        <end position="131"/>
    </location>
    <ligand>
        <name>NAD(+)</name>
        <dbReference type="ChEBI" id="CHEBI:57540"/>
    </ligand>
</feature>
<feature type="binding site" evidence="17">
    <location>
        <position position="265"/>
    </location>
    <ligand>
        <name>Zn(2+)</name>
        <dbReference type="ChEBI" id="CHEBI:29105"/>
    </ligand>
</feature>
<evidence type="ECO:0000256" key="1">
    <source>
        <dbReference type="ARBA" id="ARBA00001393"/>
    </source>
</evidence>
<dbReference type="GO" id="GO:0008652">
    <property type="term" value="P:amino acid biosynthetic process"/>
    <property type="evidence" value="ECO:0007669"/>
    <property type="project" value="UniProtKB-KW"/>
</dbReference>
<comment type="function">
    <text evidence="17">Catalyzes the conversion of 3-deoxy-D-arabino-heptulosonate 7-phosphate (DAHP) to dehydroquinate (DHQ).</text>
</comment>
<evidence type="ECO:0000259" key="19">
    <source>
        <dbReference type="Pfam" id="PF24621"/>
    </source>
</evidence>
<dbReference type="PIRSF" id="PIRSF001455">
    <property type="entry name" value="DHQ_synth"/>
    <property type="match status" value="1"/>
</dbReference>
<feature type="binding site" evidence="17">
    <location>
        <position position="152"/>
    </location>
    <ligand>
        <name>NAD(+)</name>
        <dbReference type="ChEBI" id="CHEBI:57540"/>
    </ligand>
</feature>
<dbReference type="PANTHER" id="PTHR43622:SF7">
    <property type="entry name" value="3-DEHYDROQUINATE SYNTHASE, CHLOROPLASTIC"/>
    <property type="match status" value="1"/>
</dbReference>
<dbReference type="Proteomes" id="UP000192738">
    <property type="component" value="Unassembled WGS sequence"/>
</dbReference>
<evidence type="ECO:0000256" key="4">
    <source>
        <dbReference type="ARBA" id="ARBA00004661"/>
    </source>
</evidence>
<dbReference type="Gene3D" id="1.20.1090.10">
    <property type="entry name" value="Dehydroquinate synthase-like - alpha domain"/>
    <property type="match status" value="1"/>
</dbReference>
<evidence type="ECO:0000256" key="16">
    <source>
        <dbReference type="ARBA" id="ARBA00023285"/>
    </source>
</evidence>
<name>A0A1W2EA81_9FIRM</name>
<keyword evidence="15 17" id="KW-0456">Lyase</keyword>
<keyword evidence="14 17" id="KW-0057">Aromatic amino acid biosynthesis</keyword>
<sequence>MAEVRVNLANHSYTIHIMAGIISQVGQLMKDMPLSRKALIVTDENVAPLYSGVLADSLAAAGFLPFVLVVPPGESSKSLATADKVFTQAISMGLDRKSPIIALGGGVIGDLSGFVAATYLRGVPFIQVPTTLLAQVDSSVGGKTAVNHPLGKNLIGAFYQPQLVVIDPLVLDTLPERELKAGLAEVVKYGVIADYDFFDYLIRHQEDILARRPDELIEVISRCCQIKAAVVAQDERETSLRMILNFGHTIGHAVEGVGGYSEYNHGEAVAIGMHGAALLSSSLHLCSTAASAAVKQLITGMGLPLTAPGYGTDELLGYLARDKKVVDSKVNWVLMQDVGRVTITQDVSEEHVRAVLSQLTENSNKH</sequence>
<dbReference type="GO" id="GO:0009073">
    <property type="term" value="P:aromatic amino acid family biosynthetic process"/>
    <property type="evidence" value="ECO:0007669"/>
    <property type="project" value="UniProtKB-KW"/>
</dbReference>
<evidence type="ECO:0000256" key="10">
    <source>
        <dbReference type="ARBA" id="ARBA00022723"/>
    </source>
</evidence>
<feature type="domain" description="3-dehydroquinate synthase C-terminal" evidence="19">
    <location>
        <begin position="182"/>
        <end position="325"/>
    </location>
</feature>
<keyword evidence="11 17" id="KW-0547">Nucleotide-binding</keyword>
<keyword evidence="9 17" id="KW-0028">Amino-acid biosynthesis</keyword>
<dbReference type="STRING" id="112901.SAMN04488500_12276"/>
<comment type="cofactor">
    <cofactor evidence="2 17">
        <name>NAD(+)</name>
        <dbReference type="ChEBI" id="CHEBI:57540"/>
    </cofactor>
</comment>
<comment type="caution">
    <text evidence="17">Lacks conserved residue(s) required for the propagation of feature annotation.</text>
</comment>
<comment type="subcellular location">
    <subcellularLocation>
        <location evidence="3 17">Cytoplasm</location>
    </subcellularLocation>
</comment>
<dbReference type="GO" id="GO:0005737">
    <property type="term" value="C:cytoplasm"/>
    <property type="evidence" value="ECO:0007669"/>
    <property type="project" value="UniProtKB-SubCell"/>
</dbReference>
<evidence type="ECO:0000256" key="11">
    <source>
        <dbReference type="ARBA" id="ARBA00022741"/>
    </source>
</evidence>
<reference evidence="20 21" key="1">
    <citation type="submission" date="2017-04" db="EMBL/GenBank/DDBJ databases">
        <authorList>
            <person name="Afonso C.L."/>
            <person name="Miller P.J."/>
            <person name="Scott M.A."/>
            <person name="Spackman E."/>
            <person name="Goraichik I."/>
            <person name="Dimitrov K.M."/>
            <person name="Suarez D.L."/>
            <person name="Swayne D.E."/>
        </authorList>
    </citation>
    <scope>NUCLEOTIDE SEQUENCE [LARGE SCALE GENOMIC DNA]</scope>
    <source>
        <strain evidence="20 21">DSM 5090</strain>
    </source>
</reference>
<feature type="binding site" evidence="17">
    <location>
        <begin position="106"/>
        <end position="110"/>
    </location>
    <ligand>
        <name>NAD(+)</name>
        <dbReference type="ChEBI" id="CHEBI:57540"/>
    </ligand>
</feature>
<protein>
    <recommendedName>
        <fullName evidence="7 17">3-dehydroquinate synthase</fullName>
        <shortName evidence="17">DHQS</shortName>
        <ecNumber evidence="6 17">4.2.3.4</ecNumber>
    </recommendedName>
</protein>
<evidence type="ECO:0000259" key="18">
    <source>
        <dbReference type="Pfam" id="PF01761"/>
    </source>
</evidence>
<evidence type="ECO:0000256" key="5">
    <source>
        <dbReference type="ARBA" id="ARBA00005412"/>
    </source>
</evidence>
<feature type="binding site" evidence="17">
    <location>
        <position position="143"/>
    </location>
    <ligand>
        <name>NAD(+)</name>
        <dbReference type="ChEBI" id="CHEBI:57540"/>
    </ligand>
</feature>
<gene>
    <name evidence="17" type="primary">aroB</name>
    <name evidence="20" type="ORF">SAMN04488500_12276</name>
</gene>
<dbReference type="SUPFAM" id="SSF56796">
    <property type="entry name" value="Dehydroquinate synthase-like"/>
    <property type="match status" value="1"/>
</dbReference>
<keyword evidence="8 17" id="KW-0963">Cytoplasm</keyword>
<comment type="cofactor">
    <cofactor evidence="17">
        <name>Co(2+)</name>
        <dbReference type="ChEBI" id="CHEBI:48828"/>
    </cofactor>
    <cofactor evidence="17">
        <name>Zn(2+)</name>
        <dbReference type="ChEBI" id="CHEBI:29105"/>
    </cofactor>
    <text evidence="17">Binds 1 divalent metal cation per subunit. Can use either Co(2+) or Zn(2+).</text>
</comment>
<evidence type="ECO:0000313" key="20">
    <source>
        <dbReference type="EMBL" id="SMD06457.1"/>
    </source>
</evidence>